<dbReference type="Proteomes" id="UP000549911">
    <property type="component" value="Unassembled WGS sequence"/>
</dbReference>
<dbReference type="InterPro" id="IPR006114">
    <property type="entry name" value="6PGDH_C"/>
</dbReference>
<keyword evidence="9" id="KW-1185">Reference proteome</keyword>
<feature type="region of interest" description="Disordered" evidence="6">
    <location>
        <begin position="286"/>
        <end position="324"/>
    </location>
</feature>
<keyword evidence="3 8" id="KW-0560">Oxidoreductase</keyword>
<evidence type="ECO:0000259" key="7">
    <source>
        <dbReference type="SMART" id="SM01350"/>
    </source>
</evidence>
<dbReference type="PIRSF" id="PIRSF000103">
    <property type="entry name" value="HIBADH"/>
    <property type="match status" value="1"/>
</dbReference>
<dbReference type="GO" id="GO:0006098">
    <property type="term" value="P:pentose-phosphate shunt"/>
    <property type="evidence" value="ECO:0007669"/>
    <property type="project" value="InterPro"/>
</dbReference>
<dbReference type="AlphaFoldDB" id="A0A7Y9KP43"/>
<dbReference type="SUPFAM" id="SSF51735">
    <property type="entry name" value="NAD(P)-binding Rossmann-fold domains"/>
    <property type="match status" value="1"/>
</dbReference>
<evidence type="ECO:0000313" key="9">
    <source>
        <dbReference type="Proteomes" id="UP000549911"/>
    </source>
</evidence>
<dbReference type="Pfam" id="PF00393">
    <property type="entry name" value="6PGD"/>
    <property type="match status" value="1"/>
</dbReference>
<dbReference type="Pfam" id="PF03446">
    <property type="entry name" value="NAD_binding_2"/>
    <property type="match status" value="1"/>
</dbReference>
<dbReference type="InterPro" id="IPR015815">
    <property type="entry name" value="HIBADH-related"/>
</dbReference>
<keyword evidence="4" id="KW-0311">Gluconate utilization</keyword>
<dbReference type="InterPro" id="IPR006183">
    <property type="entry name" value="Pgluconate_DH"/>
</dbReference>
<dbReference type="EMBL" id="JACCBW010000001">
    <property type="protein sequence ID" value="NYE36341.1"/>
    <property type="molecule type" value="Genomic_DNA"/>
</dbReference>
<evidence type="ECO:0000256" key="6">
    <source>
        <dbReference type="SAM" id="MobiDB-lite"/>
    </source>
</evidence>
<evidence type="ECO:0000256" key="3">
    <source>
        <dbReference type="ARBA" id="ARBA00023002"/>
    </source>
</evidence>
<dbReference type="InterPro" id="IPR036291">
    <property type="entry name" value="NAD(P)-bd_dom_sf"/>
</dbReference>
<dbReference type="InterPro" id="IPR006115">
    <property type="entry name" value="6PGDH_NADP-bd"/>
</dbReference>
<comment type="similarity">
    <text evidence="2">Belongs to the HIBADH-related family.</text>
</comment>
<feature type="active site" evidence="5">
    <location>
        <position position="164"/>
    </location>
</feature>
<comment type="caution">
    <text evidence="8">The sequence shown here is derived from an EMBL/GenBank/DDBJ whole genome shotgun (WGS) entry which is preliminary data.</text>
</comment>
<dbReference type="EC" id="1.1.1.44" evidence="8"/>
<dbReference type="NCBIfam" id="TIGR00872">
    <property type="entry name" value="gnd_rel"/>
    <property type="match status" value="1"/>
</dbReference>
<protein>
    <submittedName>
        <fullName evidence="8">6-phosphogluconate dehydrogenase</fullName>
        <ecNumber evidence="8">1.1.1.343</ecNumber>
        <ecNumber evidence="8">1.1.1.44</ecNumber>
    </submittedName>
</protein>
<dbReference type="SMART" id="SM01350">
    <property type="entry name" value="6PGD"/>
    <property type="match status" value="1"/>
</dbReference>
<dbReference type="EC" id="1.1.1.343" evidence="8"/>
<dbReference type="InterPro" id="IPR008927">
    <property type="entry name" value="6-PGluconate_DH-like_C_sf"/>
</dbReference>
<dbReference type="GO" id="GO:0050661">
    <property type="term" value="F:NADP binding"/>
    <property type="evidence" value="ECO:0007669"/>
    <property type="project" value="InterPro"/>
</dbReference>
<dbReference type="GO" id="GO:0004616">
    <property type="term" value="F:phosphogluconate dehydrogenase (decarboxylating) activity"/>
    <property type="evidence" value="ECO:0007669"/>
    <property type="project" value="UniProtKB-EC"/>
</dbReference>
<sequence>MDIGLIGLGKMGGNMRERMRRAGLTVVGYDRNPDVSDVDSLTALVEALPSPKVVWVMVPAGEPTRATVAELSELLGEGDVVVDGGNSRWTDDIANAELLAEKKIGYVDCGVSGGVWGLENGYALMYGGDADDIAKVQPAFDALRPEGDFGSVHAGKVGAGHFSKMVHNGIEYAIMQAYAEGWELLERAELTDNVTEVFRSWREGTVIRSWLLDLMVNALDEDPGLSKIAGYAADSGEGRWTVEAGIEHGVATPAITTALYARFVSQQDDSPTMKAVAAMRNQFGGHAVRSSAPKGGDAEGTAGAEQTETAKKAGAGTDRETGES</sequence>
<dbReference type="GO" id="GO:0019521">
    <property type="term" value="P:D-gluconate metabolic process"/>
    <property type="evidence" value="ECO:0007669"/>
    <property type="project" value="UniProtKB-KW"/>
</dbReference>
<accession>A0A7Y9KP43</accession>
<reference evidence="8 9" key="1">
    <citation type="submission" date="2020-07" db="EMBL/GenBank/DDBJ databases">
        <authorList>
            <person name="Partida-Martinez L."/>
            <person name="Huntemann M."/>
            <person name="Clum A."/>
            <person name="Wang J."/>
            <person name="Palaniappan K."/>
            <person name="Ritter S."/>
            <person name="Chen I.-M."/>
            <person name="Stamatis D."/>
            <person name="Reddy T."/>
            <person name="O'Malley R."/>
            <person name="Daum C."/>
            <person name="Shapiro N."/>
            <person name="Ivanova N."/>
            <person name="Kyrpides N."/>
            <person name="Woyke T."/>
        </authorList>
    </citation>
    <scope>NUCLEOTIDE SEQUENCE [LARGE SCALE GENOMIC DNA]</scope>
    <source>
        <strain evidence="8 9">AT2.17</strain>
    </source>
</reference>
<dbReference type="Gene3D" id="1.10.1040.10">
    <property type="entry name" value="N-(1-d-carboxylethyl)-l-norvaline Dehydrogenase, domain 2"/>
    <property type="match status" value="1"/>
</dbReference>
<dbReference type="InterPro" id="IPR004849">
    <property type="entry name" value="6DGDH_YqeC"/>
</dbReference>
<dbReference type="SUPFAM" id="SSF48179">
    <property type="entry name" value="6-phosphogluconate dehydrogenase C-terminal domain-like"/>
    <property type="match status" value="1"/>
</dbReference>
<evidence type="ECO:0000256" key="2">
    <source>
        <dbReference type="ARBA" id="ARBA00009080"/>
    </source>
</evidence>
<name>A0A7Y9KP43_9ACTN</name>
<evidence type="ECO:0000313" key="8">
    <source>
        <dbReference type="EMBL" id="NYE36341.1"/>
    </source>
</evidence>
<dbReference type="InterPro" id="IPR013328">
    <property type="entry name" value="6PGD_dom2"/>
</dbReference>
<organism evidence="8 9">
    <name type="scientific">Nocardioides cavernae</name>
    <dbReference type="NCBI Taxonomy" id="1921566"/>
    <lineage>
        <taxon>Bacteria</taxon>
        <taxon>Bacillati</taxon>
        <taxon>Actinomycetota</taxon>
        <taxon>Actinomycetes</taxon>
        <taxon>Propionibacteriales</taxon>
        <taxon>Nocardioidaceae</taxon>
        <taxon>Nocardioides</taxon>
    </lineage>
</organism>
<evidence type="ECO:0000256" key="5">
    <source>
        <dbReference type="PIRSR" id="PIRSR000103-1"/>
    </source>
</evidence>
<dbReference type="PROSITE" id="PS00461">
    <property type="entry name" value="6PGD"/>
    <property type="match status" value="1"/>
</dbReference>
<dbReference type="Gene3D" id="3.40.50.720">
    <property type="entry name" value="NAD(P)-binding Rossmann-like Domain"/>
    <property type="match status" value="1"/>
</dbReference>
<dbReference type="InterPro" id="IPR006184">
    <property type="entry name" value="6PGdom_BS"/>
</dbReference>
<evidence type="ECO:0000256" key="1">
    <source>
        <dbReference type="ARBA" id="ARBA00008419"/>
    </source>
</evidence>
<gene>
    <name evidence="8" type="ORF">F4692_001445</name>
</gene>
<comment type="similarity">
    <text evidence="1">Belongs to the 6-phosphogluconate dehydrogenase family.</text>
</comment>
<dbReference type="RefSeq" id="WP_179618885.1">
    <property type="nucleotide sequence ID" value="NZ_JACCBW010000001.1"/>
</dbReference>
<dbReference type="PANTHER" id="PTHR11811">
    <property type="entry name" value="6-PHOSPHOGLUCONATE DEHYDROGENASE"/>
    <property type="match status" value="1"/>
</dbReference>
<evidence type="ECO:0000256" key="4">
    <source>
        <dbReference type="ARBA" id="ARBA00023064"/>
    </source>
</evidence>
<proteinExistence type="inferred from homology"/>
<reference evidence="8 9" key="2">
    <citation type="submission" date="2020-08" db="EMBL/GenBank/DDBJ databases">
        <title>The Agave Microbiome: Exploring the role of microbial communities in plant adaptations to desert environments.</title>
        <authorList>
            <person name="Partida-Martinez L.P."/>
        </authorList>
    </citation>
    <scope>NUCLEOTIDE SEQUENCE [LARGE SCALE GENOMIC DNA]</scope>
    <source>
        <strain evidence="8 9">AT2.17</strain>
    </source>
</reference>
<feature type="domain" description="6-phosphogluconate dehydrogenase C-terminal" evidence="7">
    <location>
        <begin position="160"/>
        <end position="321"/>
    </location>
</feature>
<dbReference type="NCBIfam" id="NF007161">
    <property type="entry name" value="PRK09599.1"/>
    <property type="match status" value="1"/>
</dbReference>
<dbReference type="PRINTS" id="PR00076">
    <property type="entry name" value="6PGDHDRGNASE"/>
</dbReference>